<reference evidence="2 3" key="2">
    <citation type="submission" date="2017-09" db="EMBL/GenBank/DDBJ databases">
        <title>Bacillus patelloidae sp. nov., isolated from the intestinal tract of a marine limpet.</title>
        <authorList>
            <person name="Liu R."/>
            <person name="Dong C."/>
            <person name="Shao Z."/>
        </authorList>
    </citation>
    <scope>NUCLEOTIDE SEQUENCE [LARGE SCALE GENOMIC DNA]</scope>
    <source>
        <strain evidence="2 3">SA5d-4</strain>
    </source>
</reference>
<dbReference type="EMBL" id="NPIA01000006">
    <property type="protein sequence ID" value="OZM56478.1"/>
    <property type="molecule type" value="Genomic_DNA"/>
</dbReference>
<accession>A0A263BSD3</accession>
<dbReference type="Pfam" id="PF01381">
    <property type="entry name" value="HTH_3"/>
    <property type="match status" value="1"/>
</dbReference>
<comment type="caution">
    <text evidence="2">The sequence shown here is derived from an EMBL/GenBank/DDBJ whole genome shotgun (WGS) entry which is preliminary data.</text>
</comment>
<dbReference type="SUPFAM" id="SSF48452">
    <property type="entry name" value="TPR-like"/>
    <property type="match status" value="1"/>
</dbReference>
<organism evidence="2 3">
    <name type="scientific">Lottiidibacillus patelloidae</name>
    <dbReference type="NCBI Taxonomy" id="2670334"/>
    <lineage>
        <taxon>Bacteria</taxon>
        <taxon>Bacillati</taxon>
        <taxon>Bacillota</taxon>
        <taxon>Bacilli</taxon>
        <taxon>Bacillales</taxon>
        <taxon>Bacillaceae</taxon>
        <taxon>Lottiidibacillus</taxon>
    </lineage>
</organism>
<dbReference type="InterPro" id="IPR041315">
    <property type="entry name" value="PlcR_TPR"/>
</dbReference>
<evidence type="ECO:0000313" key="3">
    <source>
        <dbReference type="Proteomes" id="UP000217083"/>
    </source>
</evidence>
<dbReference type="InterPro" id="IPR010982">
    <property type="entry name" value="Lambda_DNA-bd_dom_sf"/>
</dbReference>
<evidence type="ECO:0000313" key="2">
    <source>
        <dbReference type="EMBL" id="OZM56478.1"/>
    </source>
</evidence>
<dbReference type="PANTHER" id="PTHR37038">
    <property type="entry name" value="TRANSCRIPTIONAL REGULATOR-RELATED"/>
    <property type="match status" value="1"/>
</dbReference>
<dbReference type="InterPro" id="IPR053163">
    <property type="entry name" value="HTH-type_regulator_Rgg"/>
</dbReference>
<dbReference type="GO" id="GO:0003677">
    <property type="term" value="F:DNA binding"/>
    <property type="evidence" value="ECO:0007669"/>
    <property type="project" value="InterPro"/>
</dbReference>
<dbReference type="Pfam" id="PF18768">
    <property type="entry name" value="RNPP_C"/>
    <property type="match status" value="1"/>
</dbReference>
<gene>
    <name evidence="2" type="ORF">CIB95_11930</name>
</gene>
<reference evidence="3" key="1">
    <citation type="submission" date="2017-08" db="EMBL/GenBank/DDBJ databases">
        <authorList>
            <person name="Huang Z."/>
        </authorList>
    </citation>
    <scope>NUCLEOTIDE SEQUENCE [LARGE SCALE GENOMIC DNA]</scope>
    <source>
        <strain evidence="3">SA5d-4</strain>
    </source>
</reference>
<dbReference type="SMART" id="SM00530">
    <property type="entry name" value="HTH_XRE"/>
    <property type="match status" value="1"/>
</dbReference>
<dbReference type="AlphaFoldDB" id="A0A263BSD3"/>
<dbReference type="PROSITE" id="PS50943">
    <property type="entry name" value="HTH_CROC1"/>
    <property type="match status" value="1"/>
</dbReference>
<sequence length="302" mass="35456">MLGAICMDYSQIGKEIKIIRKTQGISQKQLSEGICTQAQISKIEKGEVHPLSSTLYLLAKRLGVDVNYLYQVGYAPHHQYVQEVELQIRQAVHAFDFDIVKEMIKVEKKNPLYKKSVDFKQFILWNEGISMFHVHKDPERSILLLEEALQLTKFHKSYLSEREIEILNSIGIIYQETEENEKAIAALSEALESYHHLSYITNEKLFPRICYNFARVLSKVNEFDRSITLCKQGIDWCKKYQLLYLLGELYFQTGLNYKRMKDFERSKSYFIKAVPVLKLLDKQHLVDHINNRFLSKEEYTNV</sequence>
<keyword evidence="3" id="KW-1185">Reference proteome</keyword>
<dbReference type="InterPro" id="IPR001387">
    <property type="entry name" value="Cro/C1-type_HTH"/>
</dbReference>
<dbReference type="Proteomes" id="UP000217083">
    <property type="component" value="Unassembled WGS sequence"/>
</dbReference>
<dbReference type="Gene3D" id="1.25.40.10">
    <property type="entry name" value="Tetratricopeptide repeat domain"/>
    <property type="match status" value="1"/>
</dbReference>
<dbReference type="InterPro" id="IPR011990">
    <property type="entry name" value="TPR-like_helical_dom_sf"/>
</dbReference>
<name>A0A263BSD3_9BACI</name>
<dbReference type="SMART" id="SM00028">
    <property type="entry name" value="TPR"/>
    <property type="match status" value="3"/>
</dbReference>
<evidence type="ECO:0000259" key="1">
    <source>
        <dbReference type="PROSITE" id="PS50943"/>
    </source>
</evidence>
<feature type="domain" description="HTH cro/C1-type" evidence="1">
    <location>
        <begin position="16"/>
        <end position="69"/>
    </location>
</feature>
<dbReference type="InterPro" id="IPR019734">
    <property type="entry name" value="TPR_rpt"/>
</dbReference>
<dbReference type="SUPFAM" id="SSF47413">
    <property type="entry name" value="lambda repressor-like DNA-binding domains"/>
    <property type="match status" value="1"/>
</dbReference>
<proteinExistence type="predicted"/>
<protein>
    <recommendedName>
        <fullName evidence="1">HTH cro/C1-type domain-containing protein</fullName>
    </recommendedName>
</protein>
<dbReference type="PANTHER" id="PTHR37038:SF14">
    <property type="entry name" value="TRANSCRIPTIONAL ACTIVATOR"/>
    <property type="match status" value="1"/>
</dbReference>
<dbReference type="CDD" id="cd00093">
    <property type="entry name" value="HTH_XRE"/>
    <property type="match status" value="1"/>
</dbReference>